<feature type="region of interest" description="Disordered" evidence="1">
    <location>
        <begin position="23"/>
        <end position="43"/>
    </location>
</feature>
<dbReference type="Proteomes" id="UP001054945">
    <property type="component" value="Unassembled WGS sequence"/>
</dbReference>
<accession>A0AAV4MNX2</accession>
<evidence type="ECO:0000256" key="1">
    <source>
        <dbReference type="SAM" id="MobiDB-lite"/>
    </source>
</evidence>
<organism evidence="2 3">
    <name type="scientific">Caerostris extrusa</name>
    <name type="common">Bark spider</name>
    <name type="synonym">Caerostris bankana</name>
    <dbReference type="NCBI Taxonomy" id="172846"/>
    <lineage>
        <taxon>Eukaryota</taxon>
        <taxon>Metazoa</taxon>
        <taxon>Ecdysozoa</taxon>
        <taxon>Arthropoda</taxon>
        <taxon>Chelicerata</taxon>
        <taxon>Arachnida</taxon>
        <taxon>Araneae</taxon>
        <taxon>Araneomorphae</taxon>
        <taxon>Entelegynae</taxon>
        <taxon>Araneoidea</taxon>
        <taxon>Araneidae</taxon>
        <taxon>Caerostris</taxon>
    </lineage>
</organism>
<comment type="caution">
    <text evidence="2">The sequence shown here is derived from an EMBL/GenBank/DDBJ whole genome shotgun (WGS) entry which is preliminary data.</text>
</comment>
<keyword evidence="3" id="KW-1185">Reference proteome</keyword>
<dbReference type="AlphaFoldDB" id="A0AAV4MNX2"/>
<evidence type="ECO:0000313" key="2">
    <source>
        <dbReference type="EMBL" id="GIX74068.1"/>
    </source>
</evidence>
<protein>
    <submittedName>
        <fullName evidence="2">Uncharacterized protein</fullName>
    </submittedName>
</protein>
<reference evidence="2 3" key="1">
    <citation type="submission" date="2021-06" db="EMBL/GenBank/DDBJ databases">
        <title>Caerostris extrusa draft genome.</title>
        <authorList>
            <person name="Kono N."/>
            <person name="Arakawa K."/>
        </authorList>
    </citation>
    <scope>NUCLEOTIDE SEQUENCE [LARGE SCALE GENOMIC DNA]</scope>
</reference>
<gene>
    <name evidence="2" type="ORF">CEXT_303781</name>
</gene>
<evidence type="ECO:0000313" key="3">
    <source>
        <dbReference type="Proteomes" id="UP001054945"/>
    </source>
</evidence>
<name>A0AAV4MNX2_CAEEX</name>
<dbReference type="EMBL" id="BPLR01002469">
    <property type="protein sequence ID" value="GIX74068.1"/>
    <property type="molecule type" value="Genomic_DNA"/>
</dbReference>
<feature type="compositionally biased region" description="Basic and acidic residues" evidence="1">
    <location>
        <begin position="29"/>
        <end position="41"/>
    </location>
</feature>
<sequence>MTAGINSNLGVCNFRPNGCEFIPGNEVDPNEKTTQKFEDVPRPATSTGGDYCREFVYERSINSSLGVCNFRLNGCESILNEVNPNERRPRTGRRPCPATSTGGLLQRLRIRVGGKLNEECIFFTSFSASNKEEFVNSSG</sequence>
<proteinExistence type="predicted"/>